<dbReference type="PRINTS" id="PR00382">
    <property type="entry name" value="LIPIDTRNSFER"/>
</dbReference>
<evidence type="ECO:0000313" key="4">
    <source>
        <dbReference type="Proteomes" id="UP000515151"/>
    </source>
</evidence>
<dbReference type="Gene3D" id="1.10.110.10">
    <property type="entry name" value="Plant lipid-transfer and hydrophobic proteins"/>
    <property type="match status" value="1"/>
</dbReference>
<keyword evidence="2" id="KW-0813">Transport</keyword>
<accession>A0A6P8DI42</accession>
<organism evidence="4 5">
    <name type="scientific">Punica granatum</name>
    <name type="common">Pomegranate</name>
    <dbReference type="NCBI Taxonomy" id="22663"/>
    <lineage>
        <taxon>Eukaryota</taxon>
        <taxon>Viridiplantae</taxon>
        <taxon>Streptophyta</taxon>
        <taxon>Embryophyta</taxon>
        <taxon>Tracheophyta</taxon>
        <taxon>Spermatophyta</taxon>
        <taxon>Magnoliopsida</taxon>
        <taxon>eudicotyledons</taxon>
        <taxon>Gunneridae</taxon>
        <taxon>Pentapetalae</taxon>
        <taxon>rosids</taxon>
        <taxon>malvids</taxon>
        <taxon>Myrtales</taxon>
        <taxon>Lythraceae</taxon>
        <taxon>Punica</taxon>
    </lineage>
</organism>
<name>A0A6P8DI42_PUNGR</name>
<reference evidence="4" key="1">
    <citation type="journal article" date="2020" name="Plant Biotechnol. J.">
        <title>The pomegranate (Punica granatum L.) draft genome dissects genetic divergence between soft- and hard-seeded cultivars.</title>
        <authorList>
            <person name="Luo X."/>
            <person name="Li H."/>
            <person name="Wu Z."/>
            <person name="Yao W."/>
            <person name="Zhao P."/>
            <person name="Cao D."/>
            <person name="Yu H."/>
            <person name="Li K."/>
            <person name="Poudel K."/>
            <person name="Zhao D."/>
            <person name="Zhang F."/>
            <person name="Xia X."/>
            <person name="Chen L."/>
            <person name="Wang Q."/>
            <person name="Jing D."/>
            <person name="Cao S."/>
        </authorList>
    </citation>
    <scope>NUCLEOTIDE SEQUENCE [LARGE SCALE GENOMIC DNA]</scope>
    <source>
        <strain evidence="4">cv. Tunisia</strain>
    </source>
</reference>
<evidence type="ECO:0000259" key="3">
    <source>
        <dbReference type="SMART" id="SM00499"/>
    </source>
</evidence>
<dbReference type="Proteomes" id="UP000515151">
    <property type="component" value="Chromosome 5"/>
</dbReference>
<proteinExistence type="inferred from homology"/>
<sequence length="149" mass="15643">MDLTISSLLRNCRGHQLLLDRGCYSDRTCRRTTFLNKLAPALLLCMVVTVTVAESTITCGQVTQSASPCVPYAQGAGVAPTAACCSGIQSLNDATKTTPDHQTACKCLKAIAGSISGINYGLSGIKLPGKCGVRVPYKICPSTDCSRVK</sequence>
<evidence type="ECO:0000256" key="2">
    <source>
        <dbReference type="RuleBase" id="RU000628"/>
    </source>
</evidence>
<dbReference type="AlphaFoldDB" id="A0A6P8DI42"/>
<comment type="function">
    <text evidence="2">Plant non-specific lipid-transfer proteins transfer phospholipids as well as galactolipids across membranes. May play a role in wax or cutin deposition in the cell walls of expanding epidermal cells and certain secretory tissues.</text>
</comment>
<dbReference type="InterPro" id="IPR016140">
    <property type="entry name" value="Bifunc_inhib/LTP/seed_store"/>
</dbReference>
<keyword evidence="4" id="KW-1185">Reference proteome</keyword>
<dbReference type="InterPro" id="IPR000528">
    <property type="entry name" value="Plant_nsLTP"/>
</dbReference>
<dbReference type="GO" id="GO:0008289">
    <property type="term" value="F:lipid binding"/>
    <property type="evidence" value="ECO:0007669"/>
    <property type="project" value="UniProtKB-KW"/>
</dbReference>
<dbReference type="RefSeq" id="XP_031396992.1">
    <property type="nucleotide sequence ID" value="XM_031541132.1"/>
</dbReference>
<comment type="similarity">
    <text evidence="1 2">Belongs to the plant LTP family.</text>
</comment>
<dbReference type="InterPro" id="IPR036312">
    <property type="entry name" value="Bifun_inhib/LTP/seed_sf"/>
</dbReference>
<gene>
    <name evidence="5" type="primary">LOC116207980</name>
</gene>
<dbReference type="GO" id="GO:0006869">
    <property type="term" value="P:lipid transport"/>
    <property type="evidence" value="ECO:0007669"/>
    <property type="project" value="InterPro"/>
</dbReference>
<keyword evidence="2" id="KW-0446">Lipid-binding</keyword>
<dbReference type="Pfam" id="PF00234">
    <property type="entry name" value="Tryp_alpha_amyl"/>
    <property type="match status" value="1"/>
</dbReference>
<dbReference type="PANTHER" id="PTHR33076">
    <property type="entry name" value="NON-SPECIFIC LIPID-TRANSFER PROTEIN 2-RELATED"/>
    <property type="match status" value="1"/>
</dbReference>
<dbReference type="CDD" id="cd01960">
    <property type="entry name" value="nsLTP1"/>
    <property type="match status" value="1"/>
</dbReference>
<evidence type="ECO:0000313" key="5">
    <source>
        <dbReference type="RefSeq" id="XP_031396992.1"/>
    </source>
</evidence>
<reference evidence="5" key="2">
    <citation type="submission" date="2025-08" db="UniProtKB">
        <authorList>
            <consortium name="RefSeq"/>
        </authorList>
    </citation>
    <scope>IDENTIFICATION</scope>
    <source>
        <tissue evidence="5">Leaf</tissue>
    </source>
</reference>
<dbReference type="SUPFAM" id="SSF47699">
    <property type="entry name" value="Bifunctional inhibitor/lipid-transfer protein/seed storage 2S albumin"/>
    <property type="match status" value="1"/>
</dbReference>
<dbReference type="GeneID" id="116207980"/>
<protein>
    <recommendedName>
        <fullName evidence="2">Non-specific lipid-transfer protein</fullName>
    </recommendedName>
</protein>
<evidence type="ECO:0000256" key="1">
    <source>
        <dbReference type="ARBA" id="ARBA00009748"/>
    </source>
</evidence>
<dbReference type="OrthoDB" id="1890443at2759"/>
<feature type="domain" description="Bifunctional inhibitor/plant lipid transfer protein/seed storage helical" evidence="3">
    <location>
        <begin position="59"/>
        <end position="145"/>
    </location>
</feature>
<dbReference type="SMART" id="SM00499">
    <property type="entry name" value="AAI"/>
    <property type="match status" value="1"/>
</dbReference>